<protein>
    <submittedName>
        <fullName evidence="1">Uncharacterized protein</fullName>
    </submittedName>
</protein>
<name>A0A2T9YRB1_9FUNG</name>
<organism evidence="1 2">
    <name type="scientific">Smittium simulii</name>
    <dbReference type="NCBI Taxonomy" id="133385"/>
    <lineage>
        <taxon>Eukaryota</taxon>
        <taxon>Fungi</taxon>
        <taxon>Fungi incertae sedis</taxon>
        <taxon>Zoopagomycota</taxon>
        <taxon>Kickxellomycotina</taxon>
        <taxon>Harpellomycetes</taxon>
        <taxon>Harpellales</taxon>
        <taxon>Legeriomycetaceae</taxon>
        <taxon>Smittium</taxon>
    </lineage>
</organism>
<dbReference type="Proteomes" id="UP000245383">
    <property type="component" value="Unassembled WGS sequence"/>
</dbReference>
<dbReference type="EMBL" id="MBFR01000072">
    <property type="protein sequence ID" value="PVU94841.1"/>
    <property type="molecule type" value="Genomic_DNA"/>
</dbReference>
<evidence type="ECO:0000313" key="1">
    <source>
        <dbReference type="EMBL" id="PVU94841.1"/>
    </source>
</evidence>
<gene>
    <name evidence="1" type="ORF">BB561_002222</name>
</gene>
<proteinExistence type="predicted"/>
<evidence type="ECO:0000313" key="2">
    <source>
        <dbReference type="Proteomes" id="UP000245383"/>
    </source>
</evidence>
<comment type="caution">
    <text evidence="1">The sequence shown here is derived from an EMBL/GenBank/DDBJ whole genome shotgun (WGS) entry which is preliminary data.</text>
</comment>
<reference evidence="1 2" key="1">
    <citation type="journal article" date="2018" name="MBio">
        <title>Comparative Genomics Reveals the Core Gene Toolbox for the Fungus-Insect Symbiosis.</title>
        <authorList>
            <person name="Wang Y."/>
            <person name="Stata M."/>
            <person name="Wang W."/>
            <person name="Stajich J.E."/>
            <person name="White M.M."/>
            <person name="Moncalvo J.M."/>
        </authorList>
    </citation>
    <scope>NUCLEOTIDE SEQUENCE [LARGE SCALE GENOMIC DNA]</scope>
    <source>
        <strain evidence="1 2">SWE-8-4</strain>
    </source>
</reference>
<keyword evidence="2" id="KW-1185">Reference proteome</keyword>
<dbReference type="AlphaFoldDB" id="A0A2T9YRB1"/>
<accession>A0A2T9YRB1</accession>
<sequence>MSTKKSTEIHAFSINTHPDIIPNRNNMNCLMFVDLSNEKDQIVVENRRLKCFLKDFNIAVNAIKESTSPEESTFMLKNIKNETPKLTEAQKDSILQYNPLNNYDYISISGTSQVEAFVYSLQKGKSLQLSHLNFDPETYKNSYVINSGQTMNFWTFKTIESAYNVSGPLSRTVKSYFESFTNGSQTEFFKQFYNHAKSGSAFIRARETAAKISELLHKKNDE</sequence>